<gene>
    <name evidence="1" type="ORF">WMSIL1_LOCUS7491</name>
</gene>
<name>A0A564YLQ9_HYMDI</name>
<protein>
    <submittedName>
        <fullName evidence="1">Uncharacterized protein</fullName>
    </submittedName>
</protein>
<dbReference type="EMBL" id="CABIJS010000277">
    <property type="protein sequence ID" value="VUZ48110.1"/>
    <property type="molecule type" value="Genomic_DNA"/>
</dbReference>
<evidence type="ECO:0000313" key="1">
    <source>
        <dbReference type="EMBL" id="VUZ48110.1"/>
    </source>
</evidence>
<keyword evidence="2" id="KW-1185">Reference proteome</keyword>
<evidence type="ECO:0000313" key="2">
    <source>
        <dbReference type="Proteomes" id="UP000321570"/>
    </source>
</evidence>
<dbReference type="AlphaFoldDB" id="A0A564YLQ9"/>
<proteinExistence type="predicted"/>
<accession>A0A564YLQ9</accession>
<organism evidence="1 2">
    <name type="scientific">Hymenolepis diminuta</name>
    <name type="common">Rat tapeworm</name>
    <dbReference type="NCBI Taxonomy" id="6216"/>
    <lineage>
        <taxon>Eukaryota</taxon>
        <taxon>Metazoa</taxon>
        <taxon>Spiralia</taxon>
        <taxon>Lophotrochozoa</taxon>
        <taxon>Platyhelminthes</taxon>
        <taxon>Cestoda</taxon>
        <taxon>Eucestoda</taxon>
        <taxon>Cyclophyllidea</taxon>
        <taxon>Hymenolepididae</taxon>
        <taxon>Hymenolepis</taxon>
    </lineage>
</organism>
<reference evidence="1 2" key="1">
    <citation type="submission" date="2019-07" db="EMBL/GenBank/DDBJ databases">
        <authorList>
            <person name="Jastrzebski P J."/>
            <person name="Paukszto L."/>
            <person name="Jastrzebski P J."/>
        </authorList>
    </citation>
    <scope>NUCLEOTIDE SEQUENCE [LARGE SCALE GENOMIC DNA]</scope>
    <source>
        <strain evidence="1 2">WMS-il1</strain>
    </source>
</reference>
<dbReference type="Proteomes" id="UP000321570">
    <property type="component" value="Unassembled WGS sequence"/>
</dbReference>
<sequence length="79" mass="8910">MNFIGSKVGFIPHSLEDILSLTHRLDSATSKQSFLSPYTSPCYLHPHKSRIERGESLLHNSELPSKAVNSVTYFDTDLF</sequence>